<dbReference type="Gene3D" id="3.40.50.410">
    <property type="entry name" value="von Willebrand factor, type A domain"/>
    <property type="match status" value="1"/>
</dbReference>
<feature type="region of interest" description="Disordered" evidence="1">
    <location>
        <begin position="99"/>
        <end position="154"/>
    </location>
</feature>
<feature type="compositionally biased region" description="Acidic residues" evidence="1">
    <location>
        <begin position="100"/>
        <end position="116"/>
    </location>
</feature>
<gene>
    <name evidence="3" type="ORF">HTIA_2389</name>
</gene>
<protein>
    <submittedName>
        <fullName evidence="3">Calcium-binding protein-like protein</fullName>
    </submittedName>
</protein>
<evidence type="ECO:0000256" key="1">
    <source>
        <dbReference type="SAM" id="MobiDB-lite"/>
    </source>
</evidence>
<proteinExistence type="predicted"/>
<evidence type="ECO:0000313" key="3">
    <source>
        <dbReference type="EMBL" id="CCQ34497.1"/>
    </source>
</evidence>
<dbReference type="InterPro" id="IPR002035">
    <property type="entry name" value="VWF_A"/>
</dbReference>
<evidence type="ECO:0000313" key="4">
    <source>
        <dbReference type="Proteomes" id="UP000015381"/>
    </source>
</evidence>
<organism evidence="3 4">
    <name type="scientific">Halorhabdus tiamatea SARL4B</name>
    <dbReference type="NCBI Taxonomy" id="1033806"/>
    <lineage>
        <taxon>Archaea</taxon>
        <taxon>Methanobacteriati</taxon>
        <taxon>Methanobacteriota</taxon>
        <taxon>Stenosarchaea group</taxon>
        <taxon>Halobacteria</taxon>
        <taxon>Halobacteriales</taxon>
        <taxon>Haloarculaceae</taxon>
        <taxon>Halorhabdus</taxon>
    </lineage>
</organism>
<dbReference type="OrthoDB" id="253253at2157"/>
<reference evidence="3 4" key="1">
    <citation type="journal article" date="2014" name="Environ. Microbiol.">
        <title>Halorhabdus tiamatea: proteogenomics and glycosidase activity measurements identify the first cultivated euryarchaeon from a deep-sea anoxic brine lake as potential polysaccharide degrader.</title>
        <authorList>
            <person name="Werner J."/>
            <person name="Ferrer M."/>
            <person name="Michel G."/>
            <person name="Mann A.J."/>
            <person name="Huang S."/>
            <person name="Juarez S."/>
            <person name="Ciordia S."/>
            <person name="Albar J.P."/>
            <person name="Alcaide M."/>
            <person name="La Cono V."/>
            <person name="Yakimov M.M."/>
            <person name="Antunes A."/>
            <person name="Taborda M."/>
            <person name="Da Costa M.S."/>
            <person name="Amann R.I."/>
            <person name="Gloeckner F.O."/>
            <person name="Golyshina O.V."/>
            <person name="Golyshin P.N."/>
            <person name="Teeling H."/>
        </authorList>
    </citation>
    <scope>NUCLEOTIDE SEQUENCE [LARGE SCALE GENOMIC DNA]</scope>
    <source>
        <strain evidence="4">SARL4B</strain>
    </source>
</reference>
<keyword evidence="4" id="KW-1185">Reference proteome</keyword>
<dbReference type="PROSITE" id="PS50234">
    <property type="entry name" value="VWFA"/>
    <property type="match status" value="1"/>
</dbReference>
<dbReference type="SUPFAM" id="SSF53300">
    <property type="entry name" value="vWA-like"/>
    <property type="match status" value="1"/>
</dbReference>
<dbReference type="RefSeq" id="WP_008525824.1">
    <property type="nucleotide sequence ID" value="NC_021921.1"/>
</dbReference>
<dbReference type="HOGENOM" id="CLU_795983_0_0_2"/>
<accession>F7PJ96</accession>
<dbReference type="GeneID" id="23799063"/>
<dbReference type="InterPro" id="IPR036465">
    <property type="entry name" value="vWFA_dom_sf"/>
</dbReference>
<feature type="domain" description="VWFA" evidence="2">
    <location>
        <begin position="1"/>
        <end position="97"/>
    </location>
</feature>
<sequence length="348" mass="37861">MSASGGQRLSTNVCSTINYLVSACNDTRAKVAILLTDGQGSGGRAQARTAADRNITIHTIGFGGADGNKLSDIATITNGTYNYVEDASELPNVFSRVTEEVEPEDSDGDGLPDVLEENGLPIGHTGSDLRQLPTNATDKHTDGDELTDGEEAEEYREYPIDFVVNDLEHEYIVSYFELDEPHDLYLMAGGSPRDFLPNSDATGVNIQAILRTHDEVPGWARTIASEITDDALMVFTENINAGAFADPSDYNQTPYTSELQLVSAGVGLHELGHSFHIGEADDTVPLPGGEVYTADENDGTLERVKINGDERLAWSLMRSGWRPRMLFQSNSAAYHVFSLEELSTIQRP</sequence>
<dbReference type="AlphaFoldDB" id="F7PJ96"/>
<dbReference type="Proteomes" id="UP000015381">
    <property type="component" value="Chromosome I"/>
</dbReference>
<dbReference type="EMBL" id="HF571520">
    <property type="protein sequence ID" value="CCQ34497.1"/>
    <property type="molecule type" value="Genomic_DNA"/>
</dbReference>
<feature type="compositionally biased region" description="Acidic residues" evidence="1">
    <location>
        <begin position="144"/>
        <end position="154"/>
    </location>
</feature>
<dbReference type="KEGG" id="hti:HTIA_2389"/>
<evidence type="ECO:0000259" key="2">
    <source>
        <dbReference type="PROSITE" id="PS50234"/>
    </source>
</evidence>
<name>F7PJ96_9EURY</name>
<dbReference type="Pfam" id="PF00092">
    <property type="entry name" value="VWA"/>
    <property type="match status" value="1"/>
</dbReference>